<dbReference type="RefSeq" id="WP_219539497.1">
    <property type="nucleotide sequence ID" value="NZ_JAHKRM010000064.1"/>
</dbReference>
<feature type="domain" description="UspA" evidence="1">
    <location>
        <begin position="146"/>
        <end position="276"/>
    </location>
</feature>
<dbReference type="InterPro" id="IPR006016">
    <property type="entry name" value="UspA"/>
</dbReference>
<evidence type="ECO:0000313" key="3">
    <source>
        <dbReference type="Proteomes" id="UP001597097"/>
    </source>
</evidence>
<name>A0ABW4GZH1_9ACTN</name>
<feature type="domain" description="UspA" evidence="1">
    <location>
        <begin position="2"/>
        <end position="136"/>
    </location>
</feature>
<keyword evidence="3" id="KW-1185">Reference proteome</keyword>
<reference evidence="3" key="1">
    <citation type="journal article" date="2019" name="Int. J. Syst. Evol. Microbiol.">
        <title>The Global Catalogue of Microorganisms (GCM) 10K type strain sequencing project: providing services to taxonomists for standard genome sequencing and annotation.</title>
        <authorList>
            <consortium name="The Broad Institute Genomics Platform"/>
            <consortium name="The Broad Institute Genome Sequencing Center for Infectious Disease"/>
            <person name="Wu L."/>
            <person name="Ma J."/>
        </authorList>
    </citation>
    <scope>NUCLEOTIDE SEQUENCE [LARGE SCALE GENOMIC DNA]</scope>
    <source>
        <strain evidence="3">CGMCC 1.15399</strain>
    </source>
</reference>
<dbReference type="Pfam" id="PF00582">
    <property type="entry name" value="Usp"/>
    <property type="match status" value="2"/>
</dbReference>
<sequence length="286" mass="30070">MIVVGVDGSQAGLEAVGWAAREAALRGVPLTVAHAMPRWAVEAKDGRYSEVAAWLREGCATVLAAGENRAFHEQPKAEVKTAALPGDPRTALIRASEDAELLVVGSHGIGGVRGLLVGSVAYGVAGHAACDVVVVRALPSLPRGEIVVGMDGSPRSQRVLDFAFAEARLRGTRLRVVHAWARPRLDGFESADADGEQNEALTLNEALTGHRERCPDVEVIEEAVHGHPVEVLRQAATGADLLVVGSHGHGTFAGMVLGSVSHALLHHSPCPMVVVRNGATRDHEEP</sequence>
<comment type="caution">
    <text evidence="2">The sequence shown here is derived from an EMBL/GenBank/DDBJ whole genome shotgun (WGS) entry which is preliminary data.</text>
</comment>
<dbReference type="EMBL" id="JBHUCM010000096">
    <property type="protein sequence ID" value="MFD1548055.1"/>
    <property type="molecule type" value="Genomic_DNA"/>
</dbReference>
<accession>A0ABW4GZH1</accession>
<dbReference type="PANTHER" id="PTHR46553">
    <property type="entry name" value="ADENINE NUCLEOTIDE ALPHA HYDROLASES-LIKE SUPERFAMILY PROTEIN"/>
    <property type="match status" value="1"/>
</dbReference>
<protein>
    <submittedName>
        <fullName evidence="2">Universal stress protein</fullName>
    </submittedName>
</protein>
<dbReference type="Proteomes" id="UP001597097">
    <property type="component" value="Unassembled WGS sequence"/>
</dbReference>
<evidence type="ECO:0000313" key="2">
    <source>
        <dbReference type="EMBL" id="MFD1548055.1"/>
    </source>
</evidence>
<dbReference type="PANTHER" id="PTHR46553:SF3">
    <property type="entry name" value="ADENINE NUCLEOTIDE ALPHA HYDROLASES-LIKE SUPERFAMILY PROTEIN"/>
    <property type="match status" value="1"/>
</dbReference>
<organism evidence="2 3">
    <name type="scientific">Nonomuraea guangzhouensis</name>
    <dbReference type="NCBI Taxonomy" id="1291555"/>
    <lineage>
        <taxon>Bacteria</taxon>
        <taxon>Bacillati</taxon>
        <taxon>Actinomycetota</taxon>
        <taxon>Actinomycetes</taxon>
        <taxon>Streptosporangiales</taxon>
        <taxon>Streptosporangiaceae</taxon>
        <taxon>Nonomuraea</taxon>
    </lineage>
</organism>
<gene>
    <name evidence="2" type="ORF">ACFSJ0_64290</name>
</gene>
<evidence type="ECO:0000259" key="1">
    <source>
        <dbReference type="Pfam" id="PF00582"/>
    </source>
</evidence>
<proteinExistence type="predicted"/>